<organism evidence="9 10">
    <name type="scientific">Paracoccus tibetensis</name>
    <dbReference type="NCBI Taxonomy" id="336292"/>
    <lineage>
        <taxon>Bacteria</taxon>
        <taxon>Pseudomonadati</taxon>
        <taxon>Pseudomonadota</taxon>
        <taxon>Alphaproteobacteria</taxon>
        <taxon>Rhodobacterales</taxon>
        <taxon>Paracoccaceae</taxon>
        <taxon>Paracoccus</taxon>
    </lineage>
</organism>
<dbReference type="Pfam" id="PF10396">
    <property type="entry name" value="TrmE_N"/>
    <property type="match status" value="1"/>
</dbReference>
<dbReference type="SUPFAM" id="SSF52540">
    <property type="entry name" value="P-loop containing nucleoside triphosphate hydrolases"/>
    <property type="match status" value="1"/>
</dbReference>
<dbReference type="Pfam" id="PF12631">
    <property type="entry name" value="MnmE_helical"/>
    <property type="match status" value="1"/>
</dbReference>
<dbReference type="InterPro" id="IPR027266">
    <property type="entry name" value="TrmE/GcvT-like"/>
</dbReference>
<keyword evidence="6" id="KW-0378">Hydrolase</keyword>
<feature type="binding site" evidence="6">
    <location>
        <position position="225"/>
    </location>
    <ligand>
        <name>Mg(2+)</name>
        <dbReference type="ChEBI" id="CHEBI:18420"/>
    </ligand>
</feature>
<comment type="function">
    <text evidence="6">Exhibits a very high intrinsic GTPase hydrolysis rate. Involved in the addition of a carboxymethylaminomethyl (cmnm) group at the wobble position (U34) of certain tRNAs, forming tRNA-cmnm(5)s(2)U34.</text>
</comment>
<feature type="binding site" evidence="6">
    <location>
        <position position="76"/>
    </location>
    <ligand>
        <name>(6S)-5-formyl-5,6,7,8-tetrahydrofolate</name>
        <dbReference type="ChEBI" id="CHEBI:57457"/>
    </ligand>
</feature>
<dbReference type="PROSITE" id="PS51709">
    <property type="entry name" value="G_TRME"/>
    <property type="match status" value="1"/>
</dbReference>
<feature type="binding site" evidence="6">
    <location>
        <position position="246"/>
    </location>
    <ligand>
        <name>Mg(2+)</name>
        <dbReference type="ChEBI" id="CHEBI:18420"/>
    </ligand>
</feature>
<dbReference type="GO" id="GO:0046872">
    <property type="term" value="F:metal ion binding"/>
    <property type="evidence" value="ECO:0007669"/>
    <property type="project" value="UniProtKB-KW"/>
</dbReference>
<dbReference type="GO" id="GO:0003924">
    <property type="term" value="F:GTPase activity"/>
    <property type="evidence" value="ECO:0007669"/>
    <property type="project" value="UniProtKB-UniRule"/>
</dbReference>
<comment type="similarity">
    <text evidence="1 6 7">Belongs to the TRAFAC class TrmE-Era-EngA-EngB-Septin-like GTPase superfamily. TrmE GTPase family.</text>
</comment>
<evidence type="ECO:0000313" key="10">
    <source>
        <dbReference type="Proteomes" id="UP000199502"/>
    </source>
</evidence>
<keyword evidence="6" id="KW-0963">Cytoplasm</keyword>
<dbReference type="NCBIfam" id="TIGR00450">
    <property type="entry name" value="mnmE_trmE_thdF"/>
    <property type="match status" value="1"/>
</dbReference>
<dbReference type="InterPro" id="IPR025867">
    <property type="entry name" value="MnmE_helical"/>
</dbReference>
<dbReference type="GO" id="GO:0030488">
    <property type="term" value="P:tRNA methylation"/>
    <property type="evidence" value="ECO:0007669"/>
    <property type="project" value="TreeGrafter"/>
</dbReference>
<feature type="binding site" evidence="6">
    <location>
        <position position="221"/>
    </location>
    <ligand>
        <name>K(+)</name>
        <dbReference type="ChEBI" id="CHEBI:29103"/>
    </ligand>
</feature>
<dbReference type="InterPro" id="IPR027368">
    <property type="entry name" value="MnmE_dom2"/>
</dbReference>
<comment type="cofactor">
    <cofactor evidence="6">
        <name>K(+)</name>
        <dbReference type="ChEBI" id="CHEBI:29103"/>
    </cofactor>
    <text evidence="6">Binds 1 potassium ion per subunit.</text>
</comment>
<feature type="binding site" evidence="6">
    <location>
        <position position="20"/>
    </location>
    <ligand>
        <name>(6S)-5-formyl-5,6,7,8-tetrahydrofolate</name>
        <dbReference type="ChEBI" id="CHEBI:57457"/>
    </ligand>
</feature>
<keyword evidence="6" id="KW-0479">Metal-binding</keyword>
<dbReference type="NCBIfam" id="NF003661">
    <property type="entry name" value="PRK05291.1-3"/>
    <property type="match status" value="1"/>
</dbReference>
<accession>A0A1G5EG73</accession>
<feature type="binding site" evidence="6">
    <location>
        <position position="242"/>
    </location>
    <ligand>
        <name>K(+)</name>
        <dbReference type="ChEBI" id="CHEBI:29103"/>
    </ligand>
</feature>
<sequence length="422" mass="45413">MDLIFAEATPPGRGGVSVIRLSGDGARAAAEALAGHLPRARHAYYRSLHEGDELLDQALVLRFDERQSFTGEESSEIHLHGAPVIVRRVGLALVHLGARPAEAGEFTRRAFLNGRMDLAEIEGLGDLLAAETELQRRQAMRTASGEVARKTAEWRELLLRAGGLTESSIDFADEEVPEEVPAEVYEIGARLRDAMEAEIAGFSAAEQIRRGFEVAIVGPPNAGKSSLLNALARREVAIVSDVAGTTRDVLEARLDLGGLAVTLLDTAGLREAEDAVERVGVTRALDRARQADLRIHLSEDGAVVAELWQPDDLQVASKADHSSDAAGMKVSVVNALGLEQLTEELRKRLEQRVAGAGLVTRERQVFELEQAVRALGALSAEGRSEVVAEHLRAASSSLDRLVGKISADDYLDVVFSSFCIGK</sequence>
<keyword evidence="6" id="KW-0460">Magnesium</keyword>
<reference evidence="9 10" key="1">
    <citation type="submission" date="2016-10" db="EMBL/GenBank/DDBJ databases">
        <authorList>
            <person name="de Groot N.N."/>
        </authorList>
    </citation>
    <scope>NUCLEOTIDE SEQUENCE [LARGE SCALE GENOMIC DNA]</scope>
    <source>
        <strain evidence="9 10">CGMCC 1.8925</strain>
    </source>
</reference>
<dbReference type="Gene3D" id="3.30.1360.120">
    <property type="entry name" value="Probable tRNA modification gtpase trme, domain 1"/>
    <property type="match status" value="1"/>
</dbReference>
<comment type="subunit">
    <text evidence="6">Homodimer. Heterotetramer of two MnmE and two MnmG subunits.</text>
</comment>
<gene>
    <name evidence="6" type="primary">mnmE</name>
    <name evidence="6" type="synonym">trmE</name>
    <name evidence="9" type="ORF">SAMN05660710_01077</name>
</gene>
<dbReference type="RefSeq" id="WP_090741043.1">
    <property type="nucleotide sequence ID" value="NZ_FMVT01000003.1"/>
</dbReference>
<evidence type="ECO:0000313" key="9">
    <source>
        <dbReference type="EMBL" id="SCY26003.1"/>
    </source>
</evidence>
<protein>
    <recommendedName>
        <fullName evidence="6">tRNA modification GTPase MnmE</fullName>
        <ecNumber evidence="6">3.6.-.-</ecNumber>
    </recommendedName>
</protein>
<dbReference type="NCBIfam" id="TIGR00231">
    <property type="entry name" value="small_GTP"/>
    <property type="match status" value="1"/>
</dbReference>
<dbReference type="InterPro" id="IPR018948">
    <property type="entry name" value="GTP-bd_TrmE_N"/>
</dbReference>
<dbReference type="SUPFAM" id="SSF116878">
    <property type="entry name" value="TrmE connector domain"/>
    <property type="match status" value="1"/>
</dbReference>
<evidence type="ECO:0000256" key="4">
    <source>
        <dbReference type="ARBA" id="ARBA00022958"/>
    </source>
</evidence>
<keyword evidence="3 6" id="KW-0547">Nucleotide-binding</keyword>
<feature type="binding site" evidence="6">
    <location>
        <begin position="265"/>
        <end position="268"/>
    </location>
    <ligand>
        <name>GTP</name>
        <dbReference type="ChEBI" id="CHEBI:37565"/>
    </ligand>
</feature>
<comment type="subcellular location">
    <subcellularLocation>
        <location evidence="6">Cytoplasm</location>
    </subcellularLocation>
</comment>
<evidence type="ECO:0000256" key="7">
    <source>
        <dbReference type="RuleBase" id="RU003313"/>
    </source>
</evidence>
<dbReference type="GO" id="GO:0005737">
    <property type="term" value="C:cytoplasm"/>
    <property type="evidence" value="ECO:0007669"/>
    <property type="project" value="UniProtKB-SubCell"/>
</dbReference>
<keyword evidence="4 6" id="KW-0630">Potassium</keyword>
<dbReference type="AlphaFoldDB" id="A0A1G5EG73"/>
<feature type="binding site" evidence="6">
    <location>
        <position position="115"/>
    </location>
    <ligand>
        <name>(6S)-5-formyl-5,6,7,8-tetrahydrofolate</name>
        <dbReference type="ChEBI" id="CHEBI:57457"/>
    </ligand>
</feature>
<evidence type="ECO:0000256" key="2">
    <source>
        <dbReference type="ARBA" id="ARBA00022694"/>
    </source>
</evidence>
<evidence type="ECO:0000256" key="5">
    <source>
        <dbReference type="ARBA" id="ARBA00023134"/>
    </source>
</evidence>
<feature type="binding site" evidence="6">
    <location>
        <begin position="221"/>
        <end position="226"/>
    </location>
    <ligand>
        <name>GTP</name>
        <dbReference type="ChEBI" id="CHEBI:37565"/>
    </ligand>
</feature>
<dbReference type="Gene3D" id="3.40.50.300">
    <property type="entry name" value="P-loop containing nucleotide triphosphate hydrolases"/>
    <property type="match status" value="1"/>
</dbReference>
<dbReference type="InterPro" id="IPR006073">
    <property type="entry name" value="GTP-bd"/>
</dbReference>
<comment type="caution">
    <text evidence="6">Lacks conserved residue(s) required for the propagation of feature annotation.</text>
</comment>
<dbReference type="STRING" id="336292.SAMN05660710_01077"/>
<dbReference type="CDD" id="cd14858">
    <property type="entry name" value="TrmE_N"/>
    <property type="match status" value="1"/>
</dbReference>
<dbReference type="CDD" id="cd04164">
    <property type="entry name" value="trmE"/>
    <property type="match status" value="1"/>
</dbReference>
<keyword evidence="2 6" id="KW-0819">tRNA processing</keyword>
<keyword evidence="5 6" id="KW-0342">GTP-binding</keyword>
<evidence type="ECO:0000256" key="1">
    <source>
        <dbReference type="ARBA" id="ARBA00011043"/>
    </source>
</evidence>
<dbReference type="EMBL" id="FMVT01000003">
    <property type="protein sequence ID" value="SCY26003.1"/>
    <property type="molecule type" value="Genomic_DNA"/>
</dbReference>
<dbReference type="PANTHER" id="PTHR42714:SF2">
    <property type="entry name" value="TRNA MODIFICATION GTPASE GTPBP3, MITOCHONDRIAL"/>
    <property type="match status" value="1"/>
</dbReference>
<dbReference type="InterPro" id="IPR005225">
    <property type="entry name" value="Small_GTP-bd"/>
</dbReference>
<dbReference type="InterPro" id="IPR031168">
    <property type="entry name" value="G_TrmE"/>
</dbReference>
<keyword evidence="10" id="KW-1185">Reference proteome</keyword>
<dbReference type="HAMAP" id="MF_00379">
    <property type="entry name" value="GTPase_MnmE"/>
    <property type="match status" value="1"/>
</dbReference>
<evidence type="ECO:0000256" key="3">
    <source>
        <dbReference type="ARBA" id="ARBA00022741"/>
    </source>
</evidence>
<evidence type="ECO:0000259" key="8">
    <source>
        <dbReference type="PROSITE" id="PS51709"/>
    </source>
</evidence>
<feature type="binding site" evidence="6">
    <location>
        <position position="422"/>
    </location>
    <ligand>
        <name>(6S)-5-formyl-5,6,7,8-tetrahydrofolate</name>
        <dbReference type="ChEBI" id="CHEBI:57457"/>
    </ligand>
</feature>
<dbReference type="Pfam" id="PF01926">
    <property type="entry name" value="MMR_HSR1"/>
    <property type="match status" value="1"/>
</dbReference>
<proteinExistence type="inferred from homology"/>
<dbReference type="PANTHER" id="PTHR42714">
    <property type="entry name" value="TRNA MODIFICATION GTPASE GTPBP3"/>
    <property type="match status" value="1"/>
</dbReference>
<feature type="domain" description="TrmE-type G" evidence="8">
    <location>
        <begin position="211"/>
        <end position="350"/>
    </location>
</feature>
<dbReference type="Gene3D" id="1.20.120.430">
    <property type="entry name" value="tRNA modification GTPase MnmE domain 2"/>
    <property type="match status" value="1"/>
</dbReference>
<dbReference type="Proteomes" id="UP000199502">
    <property type="component" value="Unassembled WGS sequence"/>
</dbReference>
<dbReference type="GO" id="GO:0002098">
    <property type="term" value="P:tRNA wobble uridine modification"/>
    <property type="evidence" value="ECO:0007669"/>
    <property type="project" value="TreeGrafter"/>
</dbReference>
<dbReference type="InterPro" id="IPR004520">
    <property type="entry name" value="GTPase_MnmE"/>
</dbReference>
<name>A0A1G5EG73_9RHOB</name>
<dbReference type="GO" id="GO:0005525">
    <property type="term" value="F:GTP binding"/>
    <property type="evidence" value="ECO:0007669"/>
    <property type="project" value="UniProtKB-UniRule"/>
</dbReference>
<dbReference type="EC" id="3.6.-.-" evidence="6"/>
<dbReference type="OrthoDB" id="9805918at2"/>
<feature type="binding site" evidence="6">
    <location>
        <position position="245"/>
    </location>
    <ligand>
        <name>K(+)</name>
        <dbReference type="ChEBI" id="CHEBI:29103"/>
    </ligand>
</feature>
<evidence type="ECO:0000256" key="6">
    <source>
        <dbReference type="HAMAP-Rule" id="MF_00379"/>
    </source>
</evidence>
<feature type="binding site" evidence="6">
    <location>
        <begin position="240"/>
        <end position="246"/>
    </location>
    <ligand>
        <name>GTP</name>
        <dbReference type="ChEBI" id="CHEBI:37565"/>
    </ligand>
</feature>
<dbReference type="InterPro" id="IPR027417">
    <property type="entry name" value="P-loop_NTPase"/>
</dbReference>
<feature type="binding site" evidence="6">
    <location>
        <position position="240"/>
    </location>
    <ligand>
        <name>K(+)</name>
        <dbReference type="ChEBI" id="CHEBI:29103"/>
    </ligand>
</feature>